<evidence type="ECO:0008006" key="9">
    <source>
        <dbReference type="Google" id="ProtNLM"/>
    </source>
</evidence>
<keyword evidence="8" id="KW-1185">Reference proteome</keyword>
<dbReference type="PANTHER" id="PTHR31339:SF4">
    <property type="entry name" value="PECTIN LYASE-LIKE SUPERFAMILY PROTEIN"/>
    <property type="match status" value="1"/>
</dbReference>
<dbReference type="EMBL" id="VDCV01000007">
    <property type="protein sequence ID" value="KAB5548260.1"/>
    <property type="molecule type" value="Genomic_DNA"/>
</dbReference>
<keyword evidence="3" id="KW-0134">Cell wall</keyword>
<keyword evidence="3" id="KW-0964">Secreted</keyword>
<dbReference type="GO" id="GO:0004650">
    <property type="term" value="F:polygalacturonase activity"/>
    <property type="evidence" value="ECO:0007669"/>
    <property type="project" value="InterPro"/>
</dbReference>
<reference evidence="8" key="1">
    <citation type="journal article" date="2019" name="Gigascience">
        <title>De novo genome assembly of the endangered Acer yangbiense, a plant species with extremely small populations endemic to Yunnan Province, China.</title>
        <authorList>
            <person name="Yang J."/>
            <person name="Wariss H.M."/>
            <person name="Tao L."/>
            <person name="Zhang R."/>
            <person name="Yun Q."/>
            <person name="Hollingsworth P."/>
            <person name="Dao Z."/>
            <person name="Luo G."/>
            <person name="Guo H."/>
            <person name="Ma Y."/>
            <person name="Sun W."/>
        </authorList>
    </citation>
    <scope>NUCLEOTIDE SEQUENCE [LARGE SCALE GENOMIC DNA]</scope>
    <source>
        <strain evidence="8">cv. br00</strain>
    </source>
</reference>
<evidence type="ECO:0000256" key="1">
    <source>
        <dbReference type="ARBA" id="ARBA00004191"/>
    </source>
</evidence>
<dbReference type="InterPro" id="IPR006626">
    <property type="entry name" value="PbH1"/>
</dbReference>
<evidence type="ECO:0000256" key="3">
    <source>
        <dbReference type="ARBA" id="ARBA00022512"/>
    </source>
</evidence>
<accession>A0A5N5LZM2</accession>
<keyword evidence="5 6" id="KW-0326">Glycosidase</keyword>
<dbReference type="InterPro" id="IPR011050">
    <property type="entry name" value="Pectin_lyase_fold/virulence"/>
</dbReference>
<dbReference type="InterPro" id="IPR012334">
    <property type="entry name" value="Pectin_lyas_fold"/>
</dbReference>
<dbReference type="Proteomes" id="UP000326939">
    <property type="component" value="Chromosome 7"/>
</dbReference>
<evidence type="ECO:0000256" key="6">
    <source>
        <dbReference type="RuleBase" id="RU361169"/>
    </source>
</evidence>
<dbReference type="Pfam" id="PF00295">
    <property type="entry name" value="Glyco_hydro_28"/>
    <property type="match status" value="1"/>
</dbReference>
<evidence type="ECO:0000256" key="2">
    <source>
        <dbReference type="ARBA" id="ARBA00008834"/>
    </source>
</evidence>
<dbReference type="InterPro" id="IPR000743">
    <property type="entry name" value="Glyco_hydro_28"/>
</dbReference>
<evidence type="ECO:0000256" key="4">
    <source>
        <dbReference type="ARBA" id="ARBA00022801"/>
    </source>
</evidence>
<protein>
    <recommendedName>
        <fullName evidence="9">Pectate lyase superfamily protein domain-containing protein</fullName>
    </recommendedName>
</protein>
<dbReference type="Gene3D" id="2.160.20.10">
    <property type="entry name" value="Single-stranded right-handed beta-helix, Pectin lyase-like"/>
    <property type="match status" value="1"/>
</dbReference>
<sequence length="526" mass="57902">MLKKMDFDEKQSFGFGGNAMIARVSRFSWSPFLFLITLTALLSFQITTKTIYPIKIVFSSTSKTDVSADTRTSCVGFFGELPERKAVMSITEFGGVGDGKTSNTETFRKAIRYLKRFGESGGAQLNVPKGRWVTGSFNLTSNFTLFLEEGAVILGSQVFFLFFFVGFDYADVLKDPHLSVSIKLHATLSRFSDDPKEWPIIEPLPSYGRGRERLGGRHISLVHGDGLTNVVITGNNGTIDGQGKMWWELWWNRTLEHTRGHLVELMNSNNILIANLTFCNSPFWTIHPVYCSNVVVKDMTILAPLKAPNTDGIDPDSSTNVCIEDCYIESGDDLVAVKSGWDQYGIKMARPSSNIVVRRVSGTTPTCSGVGIGSEMSGGIFNITIEDLHVWDSAAGVRIKTDNGRGGYIANITIINVTMERVKVPIRFSRGSNDHPDEGWDPKAVPVVKGISIRNVLSFNSTKAPVLEGIEDAPFGGICMKNVSLRGVASSLPWHCEFVSGYTDEVFPTPCPQLQSNISSSWCSYS</sequence>
<keyword evidence="4 6" id="KW-0378">Hydrolase</keyword>
<evidence type="ECO:0000256" key="5">
    <source>
        <dbReference type="ARBA" id="ARBA00023295"/>
    </source>
</evidence>
<name>A0A5N5LZM2_9ROSI</name>
<evidence type="ECO:0000313" key="7">
    <source>
        <dbReference type="EMBL" id="KAB5548260.1"/>
    </source>
</evidence>
<dbReference type="SUPFAM" id="SSF51126">
    <property type="entry name" value="Pectin lyase-like"/>
    <property type="match status" value="1"/>
</dbReference>
<organism evidence="7 8">
    <name type="scientific">Salix brachista</name>
    <dbReference type="NCBI Taxonomy" id="2182728"/>
    <lineage>
        <taxon>Eukaryota</taxon>
        <taxon>Viridiplantae</taxon>
        <taxon>Streptophyta</taxon>
        <taxon>Embryophyta</taxon>
        <taxon>Tracheophyta</taxon>
        <taxon>Spermatophyta</taxon>
        <taxon>Magnoliopsida</taxon>
        <taxon>eudicotyledons</taxon>
        <taxon>Gunneridae</taxon>
        <taxon>Pentapetalae</taxon>
        <taxon>rosids</taxon>
        <taxon>fabids</taxon>
        <taxon>Malpighiales</taxon>
        <taxon>Salicaceae</taxon>
        <taxon>Saliceae</taxon>
        <taxon>Salix</taxon>
    </lineage>
</organism>
<dbReference type="PANTHER" id="PTHR31339">
    <property type="entry name" value="PECTIN LYASE-RELATED"/>
    <property type="match status" value="1"/>
</dbReference>
<dbReference type="AlphaFoldDB" id="A0A5N5LZM2"/>
<dbReference type="GO" id="GO:0005975">
    <property type="term" value="P:carbohydrate metabolic process"/>
    <property type="evidence" value="ECO:0007669"/>
    <property type="project" value="InterPro"/>
</dbReference>
<evidence type="ECO:0000313" key="8">
    <source>
        <dbReference type="Proteomes" id="UP000326939"/>
    </source>
</evidence>
<comment type="similarity">
    <text evidence="2 6">Belongs to the glycosyl hydrolase 28 family.</text>
</comment>
<dbReference type="InterPro" id="IPR051801">
    <property type="entry name" value="GH28_Enzymes"/>
</dbReference>
<dbReference type="SMART" id="SM00710">
    <property type="entry name" value="PbH1"/>
    <property type="match status" value="6"/>
</dbReference>
<comment type="subcellular location">
    <subcellularLocation>
        <location evidence="1">Secreted</location>
        <location evidence="1">Cell wall</location>
    </subcellularLocation>
</comment>
<comment type="caution">
    <text evidence="7">The sequence shown here is derived from an EMBL/GenBank/DDBJ whole genome shotgun (WGS) entry which is preliminary data.</text>
</comment>
<gene>
    <name evidence="7" type="ORF">DKX38_011666</name>
</gene>
<proteinExistence type="inferred from homology"/>